<comment type="subcellular location">
    <subcellularLocation>
        <location evidence="1">Membrane</location>
        <topology evidence="1">Multi-pass membrane protein</topology>
    </subcellularLocation>
</comment>
<feature type="domain" description="Lycopene cyclase" evidence="9">
    <location>
        <begin position="3"/>
        <end position="91"/>
    </location>
</feature>
<dbReference type="EMBL" id="CAFBNI010000006">
    <property type="protein sequence ID" value="CAB4938135.1"/>
    <property type="molecule type" value="Genomic_DNA"/>
</dbReference>
<proteinExistence type="predicted"/>
<dbReference type="Pfam" id="PF18916">
    <property type="entry name" value="Lycopene_cyc"/>
    <property type="match status" value="1"/>
</dbReference>
<dbReference type="EMBL" id="CAEZYX010000016">
    <property type="protein sequence ID" value="CAB4737073.1"/>
    <property type="molecule type" value="Genomic_DNA"/>
</dbReference>
<dbReference type="InterPro" id="IPR017825">
    <property type="entry name" value="Lycopene_cyclase_dom"/>
</dbReference>
<evidence type="ECO:0000313" key="14">
    <source>
        <dbReference type="EMBL" id="CAB5009507.1"/>
    </source>
</evidence>
<dbReference type="GO" id="GO:0016872">
    <property type="term" value="F:intramolecular lyase activity"/>
    <property type="evidence" value="ECO:0007669"/>
    <property type="project" value="InterPro"/>
</dbReference>
<dbReference type="GO" id="GO:0016020">
    <property type="term" value="C:membrane"/>
    <property type="evidence" value="ECO:0007669"/>
    <property type="project" value="UniProtKB-SubCell"/>
</dbReference>
<keyword evidence="3 8" id="KW-0812">Transmembrane</keyword>
<evidence type="ECO:0000313" key="11">
    <source>
        <dbReference type="EMBL" id="CAB4785755.1"/>
    </source>
</evidence>
<evidence type="ECO:0000313" key="13">
    <source>
        <dbReference type="EMBL" id="CAB4938135.1"/>
    </source>
</evidence>
<evidence type="ECO:0000313" key="12">
    <source>
        <dbReference type="EMBL" id="CAB4800718.1"/>
    </source>
</evidence>
<dbReference type="EMBL" id="CAFAAE010000016">
    <property type="protein sequence ID" value="CAB4785755.1"/>
    <property type="molecule type" value="Genomic_DNA"/>
</dbReference>
<keyword evidence="4" id="KW-0125">Carotenoid biosynthesis</keyword>
<feature type="transmembrane region" description="Helical" evidence="8">
    <location>
        <begin position="6"/>
        <end position="22"/>
    </location>
</feature>
<dbReference type="AlphaFoldDB" id="A0A6J6XZN7"/>
<feature type="transmembrane region" description="Helical" evidence="8">
    <location>
        <begin position="76"/>
        <end position="93"/>
    </location>
</feature>
<evidence type="ECO:0000256" key="3">
    <source>
        <dbReference type="ARBA" id="ARBA00022692"/>
    </source>
</evidence>
<dbReference type="GO" id="GO:0045436">
    <property type="term" value="F:lycopene beta cyclase activity"/>
    <property type="evidence" value="ECO:0007669"/>
    <property type="project" value="UniProtKB-ARBA"/>
</dbReference>
<dbReference type="GO" id="GO:0016120">
    <property type="term" value="P:carotene biosynthetic process"/>
    <property type="evidence" value="ECO:0007669"/>
    <property type="project" value="UniProtKB-ARBA"/>
</dbReference>
<gene>
    <name evidence="10" type="ORF">UFOPK2802_00298</name>
    <name evidence="11" type="ORF">UFOPK2982_00214</name>
    <name evidence="12" type="ORF">UFOPK3083_00333</name>
    <name evidence="13" type="ORF">UFOPK3783_00138</name>
    <name evidence="14" type="ORF">UFOPK4113_00214</name>
</gene>
<sequence>MSYTAIAVISILISGTLDIYIIKSKLLTRKIFWTSYAIILPFQLLTNWWLTSREIVIYNDSKIIGIRIASAPIEDLFFGFSLVLSVLAFWIYFGRREANDVH</sequence>
<reference evidence="12" key="1">
    <citation type="submission" date="2020-05" db="EMBL/GenBank/DDBJ databases">
        <authorList>
            <person name="Chiriac C."/>
            <person name="Salcher M."/>
            <person name="Ghai R."/>
            <person name="Kavagutti S V."/>
        </authorList>
    </citation>
    <scope>NUCLEOTIDE SEQUENCE</scope>
</reference>
<name>A0A6J6XZN7_9ZZZZ</name>
<evidence type="ECO:0000256" key="1">
    <source>
        <dbReference type="ARBA" id="ARBA00004141"/>
    </source>
</evidence>
<dbReference type="EMBL" id="CAFAAT010000019">
    <property type="protein sequence ID" value="CAB4800718.1"/>
    <property type="molecule type" value="Genomic_DNA"/>
</dbReference>
<feature type="transmembrane region" description="Helical" evidence="8">
    <location>
        <begin position="31"/>
        <end position="50"/>
    </location>
</feature>
<evidence type="ECO:0000256" key="4">
    <source>
        <dbReference type="ARBA" id="ARBA00022746"/>
    </source>
</evidence>
<dbReference type="GO" id="GO:0016117">
    <property type="term" value="P:carotenoid biosynthetic process"/>
    <property type="evidence" value="ECO:0007669"/>
    <property type="project" value="UniProtKB-KW"/>
</dbReference>
<dbReference type="NCBIfam" id="TIGR03462">
    <property type="entry name" value="CarR_dom_SF"/>
    <property type="match status" value="1"/>
</dbReference>
<evidence type="ECO:0000256" key="6">
    <source>
        <dbReference type="ARBA" id="ARBA00023136"/>
    </source>
</evidence>
<keyword evidence="6 8" id="KW-0472">Membrane</keyword>
<organism evidence="12">
    <name type="scientific">freshwater metagenome</name>
    <dbReference type="NCBI Taxonomy" id="449393"/>
    <lineage>
        <taxon>unclassified sequences</taxon>
        <taxon>metagenomes</taxon>
        <taxon>ecological metagenomes</taxon>
    </lineage>
</organism>
<evidence type="ECO:0000256" key="2">
    <source>
        <dbReference type="ARBA" id="ARBA00004829"/>
    </source>
</evidence>
<evidence type="ECO:0000256" key="7">
    <source>
        <dbReference type="ARBA" id="ARBA00023235"/>
    </source>
</evidence>
<keyword evidence="5 8" id="KW-1133">Transmembrane helix</keyword>
<evidence type="ECO:0000256" key="8">
    <source>
        <dbReference type="SAM" id="Phobius"/>
    </source>
</evidence>
<evidence type="ECO:0000256" key="5">
    <source>
        <dbReference type="ARBA" id="ARBA00022989"/>
    </source>
</evidence>
<accession>A0A6J6XZN7</accession>
<keyword evidence="7" id="KW-0413">Isomerase</keyword>
<protein>
    <submittedName>
        <fullName evidence="12">Unannotated protein</fullName>
    </submittedName>
</protein>
<evidence type="ECO:0000259" key="9">
    <source>
        <dbReference type="Pfam" id="PF18916"/>
    </source>
</evidence>
<comment type="pathway">
    <text evidence="2">Carotenoid biosynthesis.</text>
</comment>
<evidence type="ECO:0000313" key="10">
    <source>
        <dbReference type="EMBL" id="CAB4737073.1"/>
    </source>
</evidence>
<dbReference type="EMBL" id="CAFBPL010000012">
    <property type="protein sequence ID" value="CAB5009507.1"/>
    <property type="molecule type" value="Genomic_DNA"/>
</dbReference>